<dbReference type="CDD" id="cd04301">
    <property type="entry name" value="NAT_SF"/>
    <property type="match status" value="1"/>
</dbReference>
<name>A0ABT4HQL8_MYCIR</name>
<organism evidence="2 3">
    <name type="scientific">Mycolicibacterium iranicum</name>
    <name type="common">Mycobacterium iranicum</name>
    <dbReference type="NCBI Taxonomy" id="912594"/>
    <lineage>
        <taxon>Bacteria</taxon>
        <taxon>Bacillati</taxon>
        <taxon>Actinomycetota</taxon>
        <taxon>Actinomycetes</taxon>
        <taxon>Mycobacteriales</taxon>
        <taxon>Mycobacteriaceae</taxon>
        <taxon>Mycolicibacterium</taxon>
    </lineage>
</organism>
<dbReference type="SUPFAM" id="SSF55729">
    <property type="entry name" value="Acyl-CoA N-acyltransferases (Nat)"/>
    <property type="match status" value="1"/>
</dbReference>
<dbReference type="PROSITE" id="PS51186">
    <property type="entry name" value="GNAT"/>
    <property type="match status" value="1"/>
</dbReference>
<reference evidence="2" key="1">
    <citation type="submission" date="2022-12" db="EMBL/GenBank/DDBJ databases">
        <title>Whole genome sequence of Mycolicibacterium iranicum strain SBH312.</title>
        <authorList>
            <person name="Jani J."/>
            <person name="Arifin Mustapha Z."/>
            <person name="Ahmed K."/>
            <person name="Kai Ling C."/>
        </authorList>
    </citation>
    <scope>NUCLEOTIDE SEQUENCE</scope>
    <source>
        <strain evidence="2">SBH312</strain>
    </source>
</reference>
<dbReference type="InterPro" id="IPR016181">
    <property type="entry name" value="Acyl_CoA_acyltransferase"/>
</dbReference>
<feature type="domain" description="N-acetyltransferase" evidence="1">
    <location>
        <begin position="1"/>
        <end position="139"/>
    </location>
</feature>
<evidence type="ECO:0000313" key="3">
    <source>
        <dbReference type="Proteomes" id="UP001084650"/>
    </source>
</evidence>
<keyword evidence="3" id="KW-1185">Reference proteome</keyword>
<dbReference type="Pfam" id="PF13508">
    <property type="entry name" value="Acetyltransf_7"/>
    <property type="match status" value="1"/>
</dbReference>
<dbReference type="Gene3D" id="3.40.630.30">
    <property type="match status" value="1"/>
</dbReference>
<evidence type="ECO:0000259" key="1">
    <source>
        <dbReference type="PROSITE" id="PS51186"/>
    </source>
</evidence>
<proteinExistence type="predicted"/>
<gene>
    <name evidence="2" type="ORF">OY187_30305</name>
</gene>
<dbReference type="Proteomes" id="UP001084650">
    <property type="component" value="Unassembled WGS sequence"/>
</dbReference>
<protein>
    <submittedName>
        <fullName evidence="2">GNAT family N-acetyltransferase</fullName>
    </submittedName>
</protein>
<dbReference type="EMBL" id="JAPQYE010000029">
    <property type="protein sequence ID" value="MCZ0732349.1"/>
    <property type="molecule type" value="Genomic_DNA"/>
</dbReference>
<sequence>MIIGPNPWPGVPDDFSEVTGVDPSPLFDEEQLGLFYLTHHAARAGLSEYLSLDDLVVEDGYRGRGLGSELLAAVCRYADVRQLPVLCKVRGSGSGTVEAINTVRLMGWYRRFGFADPTADEQRRFSYQGYGLPVLIRRPLLPA</sequence>
<comment type="caution">
    <text evidence="2">The sequence shown here is derived from an EMBL/GenBank/DDBJ whole genome shotgun (WGS) entry which is preliminary data.</text>
</comment>
<dbReference type="InterPro" id="IPR000182">
    <property type="entry name" value="GNAT_dom"/>
</dbReference>
<dbReference type="RefSeq" id="WP_268788058.1">
    <property type="nucleotide sequence ID" value="NZ_JAPQYE010000029.1"/>
</dbReference>
<evidence type="ECO:0000313" key="2">
    <source>
        <dbReference type="EMBL" id="MCZ0732349.1"/>
    </source>
</evidence>
<accession>A0ABT4HQL8</accession>